<reference evidence="1 2" key="1">
    <citation type="submission" date="2019-12" db="EMBL/GenBank/DDBJ databases">
        <title>Isolation and characterization of three novel carbon monoxide-oxidizing members of Halobacteria from salione crusts and soils.</title>
        <authorList>
            <person name="Myers M.R."/>
            <person name="King G.M."/>
        </authorList>
    </citation>
    <scope>NUCLEOTIDE SEQUENCE [LARGE SCALE GENOMIC DNA]</scope>
    <source>
        <strain evidence="1 2">WSH3</strain>
    </source>
</reference>
<evidence type="ECO:0000313" key="2">
    <source>
        <dbReference type="Proteomes" id="UP000466535"/>
    </source>
</evidence>
<gene>
    <name evidence="1" type="ORF">GRX03_06340</name>
</gene>
<dbReference type="Pfam" id="PF22742">
    <property type="entry name" value="PspAB"/>
    <property type="match status" value="1"/>
</dbReference>
<sequence length="206" mass="22980">MGLLSSVRQLLGITAERTATQGADPDGLFEMSTATLTMEANLGFVPTGEAALCFGDVDSTAFRDAVEEVREILTVGESGTVSEFGEDEYGYQWIVLRAEEFEELVTGIHFTSDTLIERQYGSRLQAAVFPFEASERASLPSGDLAYWIYSFRRGEFYPFVPDGAQSRDRSTELKLASVLDGELTVEDDREYWYPLWPDTPGGRPWE</sequence>
<organism evidence="1 2">
    <name type="scientific">Halovenus carboxidivorans</name>
    <dbReference type="NCBI Taxonomy" id="2692199"/>
    <lineage>
        <taxon>Archaea</taxon>
        <taxon>Methanobacteriati</taxon>
        <taxon>Methanobacteriota</taxon>
        <taxon>Stenosarchaea group</taxon>
        <taxon>Halobacteria</taxon>
        <taxon>Halobacteriales</taxon>
        <taxon>Haloarculaceae</taxon>
        <taxon>Halovenus</taxon>
    </lineage>
</organism>
<name>A0A6B0T7E3_9EURY</name>
<dbReference type="AlphaFoldDB" id="A0A6B0T7E3"/>
<keyword evidence="2" id="KW-1185">Reference proteome</keyword>
<dbReference type="Proteomes" id="UP000466535">
    <property type="component" value="Unassembled WGS sequence"/>
</dbReference>
<dbReference type="OrthoDB" id="284254at2157"/>
<dbReference type="InterPro" id="IPR054383">
    <property type="entry name" value="PspAB-like"/>
</dbReference>
<dbReference type="RefSeq" id="WP_159763365.1">
    <property type="nucleotide sequence ID" value="NZ_WUUT01000002.1"/>
</dbReference>
<accession>A0A6B0T7E3</accession>
<comment type="caution">
    <text evidence="1">The sequence shown here is derived from an EMBL/GenBank/DDBJ whole genome shotgun (WGS) entry which is preliminary data.</text>
</comment>
<evidence type="ECO:0000313" key="1">
    <source>
        <dbReference type="EMBL" id="MXR51222.1"/>
    </source>
</evidence>
<protein>
    <submittedName>
        <fullName evidence="1">Uncharacterized protein</fullName>
    </submittedName>
</protein>
<dbReference type="EMBL" id="WUUT01000002">
    <property type="protein sequence ID" value="MXR51222.1"/>
    <property type="molecule type" value="Genomic_DNA"/>
</dbReference>
<proteinExistence type="predicted"/>